<organism evidence="8 9">
    <name type="scientific">Kribbella italica</name>
    <dbReference type="NCBI Taxonomy" id="1540520"/>
    <lineage>
        <taxon>Bacteria</taxon>
        <taxon>Bacillati</taxon>
        <taxon>Actinomycetota</taxon>
        <taxon>Actinomycetes</taxon>
        <taxon>Propionibacteriales</taxon>
        <taxon>Kribbellaceae</taxon>
        <taxon>Kribbella</taxon>
    </lineage>
</organism>
<dbReference type="EMBL" id="JACHMY010000001">
    <property type="protein sequence ID" value="MBB5839384.1"/>
    <property type="molecule type" value="Genomic_DNA"/>
</dbReference>
<evidence type="ECO:0000313" key="8">
    <source>
        <dbReference type="EMBL" id="MBB5839384.1"/>
    </source>
</evidence>
<keyword evidence="3 5" id="KW-0456">Lyase</keyword>
<dbReference type="PANTHER" id="PTHR12128:SF21">
    <property type="entry name" value="N-ACETYLNEURAMINATE LYASE"/>
    <property type="match status" value="1"/>
</dbReference>
<dbReference type="GO" id="GO:0008747">
    <property type="term" value="F:N-acetylneuraminate lyase activity"/>
    <property type="evidence" value="ECO:0007669"/>
    <property type="project" value="UniProtKB-EC"/>
</dbReference>
<comment type="subcellular location">
    <subcellularLocation>
        <location evidence="1">Cytoplasm</location>
    </subcellularLocation>
</comment>
<dbReference type="CDD" id="cd00408">
    <property type="entry name" value="DHDPS-like"/>
    <property type="match status" value="1"/>
</dbReference>
<comment type="caution">
    <text evidence="8">The sequence shown here is derived from an EMBL/GenBank/DDBJ whole genome shotgun (WGS) entry which is preliminary data.</text>
</comment>
<dbReference type="Proteomes" id="UP000549971">
    <property type="component" value="Unassembled WGS sequence"/>
</dbReference>
<evidence type="ECO:0000256" key="3">
    <source>
        <dbReference type="ARBA" id="ARBA00023239"/>
    </source>
</evidence>
<name>A0A7W9MX47_9ACTN</name>
<dbReference type="AlphaFoldDB" id="A0A7W9MX47"/>
<keyword evidence="4" id="KW-0119">Carbohydrate metabolism</keyword>
<evidence type="ECO:0000256" key="4">
    <source>
        <dbReference type="ARBA" id="ARBA00023277"/>
    </source>
</evidence>
<dbReference type="PANTHER" id="PTHR12128">
    <property type="entry name" value="DIHYDRODIPICOLINATE SYNTHASE"/>
    <property type="match status" value="1"/>
</dbReference>
<dbReference type="InterPro" id="IPR002220">
    <property type="entry name" value="DapA-like"/>
</dbReference>
<evidence type="ECO:0000256" key="2">
    <source>
        <dbReference type="ARBA" id="ARBA00022490"/>
    </source>
</evidence>
<feature type="active site" description="Schiff-base intermediate with substrate" evidence="6">
    <location>
        <position position="167"/>
    </location>
</feature>
<comment type="similarity">
    <text evidence="5">Belongs to the DapA family.</text>
</comment>
<dbReference type="Pfam" id="PF00701">
    <property type="entry name" value="DHDPS"/>
    <property type="match status" value="1"/>
</dbReference>
<accession>A0A7W9MX47</accession>
<feature type="active site" description="Proton donor/acceptor" evidence="6">
    <location>
        <position position="137"/>
    </location>
</feature>
<dbReference type="GO" id="GO:0005737">
    <property type="term" value="C:cytoplasm"/>
    <property type="evidence" value="ECO:0007669"/>
    <property type="project" value="UniProtKB-SubCell"/>
</dbReference>
<reference evidence="8 9" key="1">
    <citation type="submission" date="2020-08" db="EMBL/GenBank/DDBJ databases">
        <title>Sequencing the genomes of 1000 actinobacteria strains.</title>
        <authorList>
            <person name="Klenk H.-P."/>
        </authorList>
    </citation>
    <scope>NUCLEOTIDE SEQUENCE [LARGE SCALE GENOMIC DNA]</scope>
    <source>
        <strain evidence="8 9">DSM 28967</strain>
    </source>
</reference>
<dbReference type="EC" id="4.1.3.3" evidence="8"/>
<evidence type="ECO:0000256" key="1">
    <source>
        <dbReference type="ARBA" id="ARBA00004496"/>
    </source>
</evidence>
<dbReference type="RefSeq" id="WP_184801009.1">
    <property type="nucleotide sequence ID" value="NZ_JACHMY010000001.1"/>
</dbReference>
<dbReference type="PRINTS" id="PR00146">
    <property type="entry name" value="DHPICSNTHASE"/>
</dbReference>
<feature type="binding site" evidence="7">
    <location>
        <position position="208"/>
    </location>
    <ligand>
        <name>pyruvate</name>
        <dbReference type="ChEBI" id="CHEBI:15361"/>
    </ligand>
</feature>
<dbReference type="InterPro" id="IPR013785">
    <property type="entry name" value="Aldolase_TIM"/>
</dbReference>
<evidence type="ECO:0000256" key="5">
    <source>
        <dbReference type="PIRNR" id="PIRNR001365"/>
    </source>
</evidence>
<evidence type="ECO:0000256" key="6">
    <source>
        <dbReference type="PIRSR" id="PIRSR001365-1"/>
    </source>
</evidence>
<dbReference type="Gene3D" id="3.20.20.70">
    <property type="entry name" value="Aldolase class I"/>
    <property type="match status" value="1"/>
</dbReference>
<evidence type="ECO:0000256" key="7">
    <source>
        <dbReference type="PIRSR" id="PIRSR001365-2"/>
    </source>
</evidence>
<sequence>MTSTLEIWAATPTPFGPDGALNLPVVADQGKHLLAHGVQGAFVGGTSGEFPAMTVAERKALVDEWASVRPDGLALGTHVGHSVLAEARELAAHAEAAGVDLIASVTPYFGVANTLETAVDYLAAVAAEAPSTPFLYYHFPGMTGSPYQPSELVALAVERIPNFAGVKFTHEDLLEFDRTRAVSSKVRVYFGRDELLPAALAFGADAVIGSLYNALAPQAHQVAAAMASGRVADALTLHEPFRQVAAEAGRYGGVGFVKEWLNACGPDTGVARTPWGPLPVAAHDTIERLAASWRAVTPEG</sequence>
<keyword evidence="2" id="KW-0963">Cytoplasm</keyword>
<dbReference type="PIRSF" id="PIRSF001365">
    <property type="entry name" value="DHDPS"/>
    <property type="match status" value="1"/>
</dbReference>
<evidence type="ECO:0000313" key="9">
    <source>
        <dbReference type="Proteomes" id="UP000549971"/>
    </source>
</evidence>
<proteinExistence type="inferred from homology"/>
<gene>
    <name evidence="8" type="ORF">HDA39_006118</name>
</gene>
<dbReference type="SMART" id="SM01130">
    <property type="entry name" value="DHDPS"/>
    <property type="match status" value="1"/>
</dbReference>
<keyword evidence="9" id="KW-1185">Reference proteome</keyword>
<dbReference type="SUPFAM" id="SSF51569">
    <property type="entry name" value="Aldolase"/>
    <property type="match status" value="1"/>
</dbReference>
<protein>
    <submittedName>
        <fullName evidence="8">N-acetylneuraminate lyase</fullName>
        <ecNumber evidence="8">4.1.3.3</ecNumber>
    </submittedName>
</protein>